<evidence type="ECO:0000313" key="2">
    <source>
        <dbReference type="EMBL" id="CAH0379555.1"/>
    </source>
</evidence>
<dbReference type="OrthoDB" id="10586460at2759"/>
<sequence length="210" mass="23314">MGRLRRAAVAATACTTTAFHVTTTPTRHSIKRHLYAPKGSGYVEQDEDSTLDRFRDWPDEYVPDETYEGTCVPGTARDNAPLEDLSLVANIAPHAFFEAPFHARLPANHPAMLSPWERLEKAGRFVDDDEDEKINKPRKKKQQKKTTKVEAVDDIEPVVKEEKDPLFADDASDLLDAALGLDDDEDEAPPAAASEEAPTEKASGDEWLLD</sequence>
<feature type="compositionally biased region" description="Basic and acidic residues" evidence="1">
    <location>
        <begin position="147"/>
        <end position="166"/>
    </location>
</feature>
<dbReference type="EMBL" id="CAKKNE010000006">
    <property type="protein sequence ID" value="CAH0379555.1"/>
    <property type="molecule type" value="Genomic_DNA"/>
</dbReference>
<feature type="region of interest" description="Disordered" evidence="1">
    <location>
        <begin position="127"/>
        <end position="210"/>
    </location>
</feature>
<gene>
    <name evidence="2" type="ORF">PECAL_6P11830</name>
</gene>
<organism evidence="2 3">
    <name type="scientific">Pelagomonas calceolata</name>
    <dbReference type="NCBI Taxonomy" id="35677"/>
    <lineage>
        <taxon>Eukaryota</taxon>
        <taxon>Sar</taxon>
        <taxon>Stramenopiles</taxon>
        <taxon>Ochrophyta</taxon>
        <taxon>Pelagophyceae</taxon>
        <taxon>Pelagomonadales</taxon>
        <taxon>Pelagomonadaceae</taxon>
        <taxon>Pelagomonas</taxon>
    </lineage>
</organism>
<proteinExistence type="predicted"/>
<dbReference type="AlphaFoldDB" id="A0A8J2T062"/>
<accession>A0A8J2T062</accession>
<dbReference type="Proteomes" id="UP000789595">
    <property type="component" value="Unassembled WGS sequence"/>
</dbReference>
<protein>
    <submittedName>
        <fullName evidence="2">Uncharacterized protein</fullName>
    </submittedName>
</protein>
<reference evidence="2" key="1">
    <citation type="submission" date="2021-11" db="EMBL/GenBank/DDBJ databases">
        <authorList>
            <consortium name="Genoscope - CEA"/>
            <person name="William W."/>
        </authorList>
    </citation>
    <scope>NUCLEOTIDE SEQUENCE</scope>
</reference>
<comment type="caution">
    <text evidence="2">The sequence shown here is derived from an EMBL/GenBank/DDBJ whole genome shotgun (WGS) entry which is preliminary data.</text>
</comment>
<name>A0A8J2T062_9STRA</name>
<keyword evidence="3" id="KW-1185">Reference proteome</keyword>
<evidence type="ECO:0000256" key="1">
    <source>
        <dbReference type="SAM" id="MobiDB-lite"/>
    </source>
</evidence>
<evidence type="ECO:0000313" key="3">
    <source>
        <dbReference type="Proteomes" id="UP000789595"/>
    </source>
</evidence>
<feature type="compositionally biased region" description="Basic residues" evidence="1">
    <location>
        <begin position="136"/>
        <end position="146"/>
    </location>
</feature>